<dbReference type="PANTHER" id="PTHR48106:SF8">
    <property type="entry name" value="OS02G0805600 PROTEIN"/>
    <property type="match status" value="1"/>
</dbReference>
<dbReference type="InterPro" id="IPR020843">
    <property type="entry name" value="ER"/>
</dbReference>
<keyword evidence="2" id="KW-0560">Oxidoreductase</keyword>
<dbReference type="SUPFAM" id="SSF51735">
    <property type="entry name" value="NAD(P)-binding Rossmann-fold domains"/>
    <property type="match status" value="1"/>
</dbReference>
<dbReference type="InterPro" id="IPR013154">
    <property type="entry name" value="ADH-like_N"/>
</dbReference>
<dbReference type="PROSITE" id="PS01162">
    <property type="entry name" value="QOR_ZETA_CRYSTAL"/>
    <property type="match status" value="1"/>
</dbReference>
<feature type="domain" description="Enoyl reductase (ER)" evidence="3">
    <location>
        <begin position="10"/>
        <end position="328"/>
    </location>
</feature>
<protein>
    <submittedName>
        <fullName evidence="4">NADPH2:quinone reductase</fullName>
    </submittedName>
</protein>
<gene>
    <name evidence="4" type="ORF">EDD80_1267</name>
</gene>
<dbReference type="SMART" id="SM00829">
    <property type="entry name" value="PKS_ER"/>
    <property type="match status" value="1"/>
</dbReference>
<dbReference type="Gene3D" id="3.90.180.10">
    <property type="entry name" value="Medium-chain alcohol dehydrogenases, catalytic domain"/>
    <property type="match status" value="1"/>
</dbReference>
<name>A0A4R3KJZ7_9SPHI</name>
<accession>A0A4R3KJZ7</accession>
<sequence length="331" mass="35353">MKAIIITQPGEPGVLQLAERPVPVPAAGEVLIKVKAAGLNRPDIAQRKGRYPAPEGAPADIPGLEIAGILESVAEKKDGAGGRWKAGDSVCALVSGGGYAEYCCVPEGQCLPLPENFSFAQAASLPETFFTVWSNVFDRGKLQKGDHFLVHGGSGGIGSTAIQMASVWGCQVFTTAGTPEKCRFCEELGASRAINYHVEDFEEVMKGLYPSPALSVILDMIGGEYTPKNLRLLADEGRLIQINAAKGKSATIDLLEIMRRRLVVTGSTLRARDSGFKSDIARKLEANIWPLLSEGLILPVVHAVFPLKEAARAHELMESGGHLGKIVLEMP</sequence>
<dbReference type="NCBIfam" id="TIGR02824">
    <property type="entry name" value="quinone_pig3"/>
    <property type="match status" value="1"/>
</dbReference>
<keyword evidence="5" id="KW-1185">Reference proteome</keyword>
<comment type="caution">
    <text evidence="4">The sequence shown here is derived from an EMBL/GenBank/DDBJ whole genome shotgun (WGS) entry which is preliminary data.</text>
</comment>
<dbReference type="GO" id="GO:0008270">
    <property type="term" value="F:zinc ion binding"/>
    <property type="evidence" value="ECO:0007669"/>
    <property type="project" value="InterPro"/>
</dbReference>
<evidence type="ECO:0000256" key="2">
    <source>
        <dbReference type="ARBA" id="ARBA00023002"/>
    </source>
</evidence>
<dbReference type="AlphaFoldDB" id="A0A4R3KJZ7"/>
<proteinExistence type="predicted"/>
<dbReference type="Pfam" id="PF08240">
    <property type="entry name" value="ADH_N"/>
    <property type="match status" value="1"/>
</dbReference>
<dbReference type="RefSeq" id="WP_132130795.1">
    <property type="nucleotide sequence ID" value="NZ_CP042432.1"/>
</dbReference>
<dbReference type="Pfam" id="PF13602">
    <property type="entry name" value="ADH_zinc_N_2"/>
    <property type="match status" value="1"/>
</dbReference>
<dbReference type="OrthoDB" id="9787435at2"/>
<dbReference type="InterPro" id="IPR036291">
    <property type="entry name" value="NAD(P)-bd_dom_sf"/>
</dbReference>
<dbReference type="GO" id="GO:0070402">
    <property type="term" value="F:NADPH binding"/>
    <property type="evidence" value="ECO:0007669"/>
    <property type="project" value="TreeGrafter"/>
</dbReference>
<evidence type="ECO:0000259" key="3">
    <source>
        <dbReference type="SMART" id="SM00829"/>
    </source>
</evidence>
<dbReference type="InterPro" id="IPR014189">
    <property type="entry name" value="Quinone_OxRdtase_PIG3"/>
</dbReference>
<dbReference type="SUPFAM" id="SSF50129">
    <property type="entry name" value="GroES-like"/>
    <property type="match status" value="1"/>
</dbReference>
<evidence type="ECO:0000313" key="5">
    <source>
        <dbReference type="Proteomes" id="UP000295807"/>
    </source>
</evidence>
<keyword evidence="1" id="KW-0521">NADP</keyword>
<organism evidence="4 5">
    <name type="scientific">Anseongella ginsenosidimutans</name>
    <dbReference type="NCBI Taxonomy" id="496056"/>
    <lineage>
        <taxon>Bacteria</taxon>
        <taxon>Pseudomonadati</taxon>
        <taxon>Bacteroidota</taxon>
        <taxon>Sphingobacteriia</taxon>
        <taxon>Sphingobacteriales</taxon>
        <taxon>Sphingobacteriaceae</taxon>
        <taxon>Anseongella</taxon>
    </lineage>
</organism>
<reference evidence="4 5" key="1">
    <citation type="submission" date="2019-03" db="EMBL/GenBank/DDBJ databases">
        <title>Genomic Encyclopedia of Type Strains, Phase IV (KMG-IV): sequencing the most valuable type-strain genomes for metagenomic binning, comparative biology and taxonomic classification.</title>
        <authorList>
            <person name="Goeker M."/>
        </authorList>
    </citation>
    <scope>NUCLEOTIDE SEQUENCE [LARGE SCALE GENOMIC DNA]</scope>
    <source>
        <strain evidence="4 5">DSM 21100</strain>
    </source>
</reference>
<dbReference type="PANTHER" id="PTHR48106">
    <property type="entry name" value="QUINONE OXIDOREDUCTASE PIG3-RELATED"/>
    <property type="match status" value="1"/>
</dbReference>
<dbReference type="InterPro" id="IPR011032">
    <property type="entry name" value="GroES-like_sf"/>
</dbReference>
<dbReference type="CDD" id="cd05276">
    <property type="entry name" value="p53_inducible_oxidoreductase"/>
    <property type="match status" value="1"/>
</dbReference>
<dbReference type="InterPro" id="IPR002364">
    <property type="entry name" value="Quin_OxRdtase/zeta-crystal_CS"/>
</dbReference>
<evidence type="ECO:0000256" key="1">
    <source>
        <dbReference type="ARBA" id="ARBA00022857"/>
    </source>
</evidence>
<dbReference type="Gene3D" id="3.40.50.720">
    <property type="entry name" value="NAD(P)-binding Rossmann-like Domain"/>
    <property type="match status" value="1"/>
</dbReference>
<dbReference type="GO" id="GO:0016651">
    <property type="term" value="F:oxidoreductase activity, acting on NAD(P)H"/>
    <property type="evidence" value="ECO:0007669"/>
    <property type="project" value="TreeGrafter"/>
</dbReference>
<evidence type="ECO:0000313" key="4">
    <source>
        <dbReference type="EMBL" id="TCS83893.1"/>
    </source>
</evidence>
<dbReference type="EMBL" id="SMAD01000026">
    <property type="protein sequence ID" value="TCS83893.1"/>
    <property type="molecule type" value="Genomic_DNA"/>
</dbReference>
<dbReference type="Proteomes" id="UP000295807">
    <property type="component" value="Unassembled WGS sequence"/>
</dbReference>